<evidence type="ECO:0000313" key="2">
    <source>
        <dbReference type="EMBL" id="BAL73347.1"/>
    </source>
</evidence>
<dbReference type="AlphaFoldDB" id="A0AAI8M881"/>
<dbReference type="Proteomes" id="UP000007886">
    <property type="component" value="Chromosome"/>
</dbReference>
<gene>
    <name evidence="2" type="ORF">S23_01210</name>
</gene>
<feature type="region of interest" description="Disordered" evidence="1">
    <location>
        <begin position="76"/>
        <end position="111"/>
    </location>
</feature>
<protein>
    <submittedName>
        <fullName evidence="2">Uncharacterized protein</fullName>
    </submittedName>
</protein>
<evidence type="ECO:0000313" key="3">
    <source>
        <dbReference type="Proteomes" id="UP000007886"/>
    </source>
</evidence>
<feature type="compositionally biased region" description="Basic and acidic residues" evidence="1">
    <location>
        <begin position="93"/>
        <end position="111"/>
    </location>
</feature>
<sequence length="119" mass="13174">MHHPGANGRSRLGDGLRAFGLDGVEALRATLGEDAHQIDHDIRITQRRLDRGRIPQIGLHDVDLPDLARGLQVSGQFRPPHCSTDPVIPPAQRADDIPAQKPRSAENRDESFRIRCHGI</sequence>
<reference evidence="2 3" key="1">
    <citation type="journal article" date="2012" name="Microbes Environ.">
        <title>Complete genome sequence of Bradyrhizobium sp. S23321: insights into symbiosis evolution in soil oligotrophs.</title>
        <authorList>
            <person name="Okubo T."/>
            <person name="Tsukui T."/>
            <person name="Maita H."/>
            <person name="Okamoto S."/>
            <person name="Oshima K."/>
            <person name="Fujisawa T."/>
            <person name="Saito A."/>
            <person name="Futamata H."/>
            <person name="Hattori R."/>
            <person name="Shimomura Y."/>
            <person name="Haruta S."/>
            <person name="Morimoto S."/>
            <person name="Wang Y."/>
            <person name="Sakai Y."/>
            <person name="Hattori M."/>
            <person name="Aizawa S."/>
            <person name="Nagashima K.V.P."/>
            <person name="Masuda S."/>
            <person name="Hattori T."/>
            <person name="Yamashita A."/>
            <person name="Bao Z."/>
            <person name="Hayatsu M."/>
            <person name="Kajiya-Kanegae H."/>
            <person name="Yoshinaga I."/>
            <person name="Sakamoto K."/>
            <person name="Toyota K."/>
            <person name="Nakao M."/>
            <person name="Kohara M."/>
            <person name="Anda M."/>
            <person name="Niwa R."/>
            <person name="Jung-Hwan P."/>
            <person name="Sameshima-Saito R."/>
            <person name="Tokuda S."/>
            <person name="Yamamoto S."/>
            <person name="Yamamoto S."/>
            <person name="Yokoyama T."/>
            <person name="Akutsu T."/>
            <person name="Nakamura Y."/>
            <person name="Nakahira-Yanaka Y."/>
            <person name="Takada Hoshino Y."/>
            <person name="Hirakawa H."/>
            <person name="Mitsui H."/>
            <person name="Terasawa K."/>
            <person name="Itakura M."/>
            <person name="Sato S."/>
            <person name="Ikeda-Ohtsubo W."/>
            <person name="Sakakura N."/>
            <person name="Kaminuma E."/>
            <person name="Minamisawa K."/>
        </authorList>
    </citation>
    <scope>NUCLEOTIDE SEQUENCE [LARGE SCALE GENOMIC DNA]</scope>
    <source>
        <strain evidence="2 3">S23321</strain>
    </source>
</reference>
<proteinExistence type="predicted"/>
<accession>A0AAI8M881</accession>
<dbReference type="EMBL" id="AP012279">
    <property type="protein sequence ID" value="BAL73347.1"/>
    <property type="molecule type" value="Genomic_DNA"/>
</dbReference>
<evidence type="ECO:0000256" key="1">
    <source>
        <dbReference type="SAM" id="MobiDB-lite"/>
    </source>
</evidence>
<organism evidence="2 3">
    <name type="scientific">Bradyrhizobium cosmicum</name>
    <dbReference type="NCBI Taxonomy" id="1404864"/>
    <lineage>
        <taxon>Bacteria</taxon>
        <taxon>Pseudomonadati</taxon>
        <taxon>Pseudomonadota</taxon>
        <taxon>Alphaproteobacteria</taxon>
        <taxon>Hyphomicrobiales</taxon>
        <taxon>Nitrobacteraceae</taxon>
        <taxon>Bradyrhizobium</taxon>
    </lineage>
</organism>
<name>A0AAI8M881_9BRAD</name>
<dbReference type="KEGG" id="brs:S23_01210"/>
<keyword evidence="3" id="KW-1185">Reference proteome</keyword>